<accession>A0A7R9PRW0</accession>
<comment type="cofactor">
    <cofactor evidence="9">
        <name>Mg(2+)</name>
        <dbReference type="ChEBI" id="CHEBI:18420"/>
    </cofactor>
    <text evidence="9">Binds 3 Mg(2+) ions per subunit.</text>
</comment>
<dbReference type="UniPathway" id="UPA00588">
    <property type="reaction ID" value="UER00659"/>
</dbReference>
<evidence type="ECO:0000256" key="2">
    <source>
        <dbReference type="ARBA" id="ARBA00010688"/>
    </source>
</evidence>
<evidence type="ECO:0000256" key="6">
    <source>
        <dbReference type="ARBA" id="ARBA00022741"/>
    </source>
</evidence>
<comment type="subcellular location">
    <subcellularLocation>
        <location evidence="9">Nucleus</location>
    </subcellularLocation>
</comment>
<evidence type="ECO:0000256" key="1">
    <source>
        <dbReference type="ARBA" id="ARBA00004801"/>
    </source>
</evidence>
<dbReference type="InterPro" id="IPR011611">
    <property type="entry name" value="PfkB_dom"/>
</dbReference>
<dbReference type="GO" id="GO:0006144">
    <property type="term" value="P:purine nucleobase metabolic process"/>
    <property type="evidence" value="ECO:0007669"/>
    <property type="project" value="TreeGrafter"/>
</dbReference>
<evidence type="ECO:0000313" key="11">
    <source>
        <dbReference type="EMBL" id="CAD7609919.1"/>
    </source>
</evidence>
<proteinExistence type="inferred from homology"/>
<dbReference type="Gene3D" id="3.40.1190.20">
    <property type="match status" value="1"/>
</dbReference>
<dbReference type="PANTHER" id="PTHR45769:SF3">
    <property type="entry name" value="ADENOSINE KINASE"/>
    <property type="match status" value="1"/>
</dbReference>
<gene>
    <name evidence="11" type="ORF">TGEB3V08_LOCUS10628</name>
</gene>
<dbReference type="GO" id="GO:0005829">
    <property type="term" value="C:cytosol"/>
    <property type="evidence" value="ECO:0007669"/>
    <property type="project" value="TreeGrafter"/>
</dbReference>
<dbReference type="EMBL" id="OE846492">
    <property type="protein sequence ID" value="CAD7609919.1"/>
    <property type="molecule type" value="Genomic_DNA"/>
</dbReference>
<evidence type="ECO:0000256" key="7">
    <source>
        <dbReference type="ARBA" id="ARBA00022777"/>
    </source>
</evidence>
<evidence type="ECO:0000256" key="8">
    <source>
        <dbReference type="ARBA" id="ARBA00022840"/>
    </source>
</evidence>
<dbReference type="GO" id="GO:0005524">
    <property type="term" value="F:ATP binding"/>
    <property type="evidence" value="ECO:0007669"/>
    <property type="project" value="UniProtKB-UniRule"/>
</dbReference>
<comment type="subunit">
    <text evidence="9">Monomer.</text>
</comment>
<keyword evidence="6 9" id="KW-0547">Nucleotide-binding</keyword>
<comment type="function">
    <text evidence="9">ATP dependent phosphorylation of adenosine and other related nucleoside analogs to monophosphate derivatives.</text>
</comment>
<organism evidence="11">
    <name type="scientific">Timema genevievae</name>
    <name type="common">Walking stick</name>
    <dbReference type="NCBI Taxonomy" id="629358"/>
    <lineage>
        <taxon>Eukaryota</taxon>
        <taxon>Metazoa</taxon>
        <taxon>Ecdysozoa</taxon>
        <taxon>Arthropoda</taxon>
        <taxon>Hexapoda</taxon>
        <taxon>Insecta</taxon>
        <taxon>Pterygota</taxon>
        <taxon>Neoptera</taxon>
        <taxon>Polyneoptera</taxon>
        <taxon>Phasmatodea</taxon>
        <taxon>Timematodea</taxon>
        <taxon>Timematoidea</taxon>
        <taxon>Timematidae</taxon>
        <taxon>Timema</taxon>
    </lineage>
</organism>
<dbReference type="InterPro" id="IPR029056">
    <property type="entry name" value="Ribokinase-like"/>
</dbReference>
<evidence type="ECO:0000256" key="9">
    <source>
        <dbReference type="RuleBase" id="RU368116"/>
    </source>
</evidence>
<comment type="pathway">
    <text evidence="1 9">Purine metabolism; AMP biosynthesis via salvage pathway; AMP from adenosine: step 1/1.</text>
</comment>
<feature type="domain" description="Carbohydrate kinase PfkB" evidence="10">
    <location>
        <begin position="55"/>
        <end position="207"/>
    </location>
</feature>
<dbReference type="CDD" id="cd01168">
    <property type="entry name" value="adenosine_kinase"/>
    <property type="match status" value="1"/>
</dbReference>
<dbReference type="PANTHER" id="PTHR45769">
    <property type="entry name" value="ADENOSINE KINASE"/>
    <property type="match status" value="1"/>
</dbReference>
<comment type="similarity">
    <text evidence="2 9">Belongs to the carbohydrate kinase PfkB family.</text>
</comment>
<comment type="catalytic activity">
    <reaction evidence="9">
        <text>adenosine + ATP = AMP + ADP + H(+)</text>
        <dbReference type="Rhea" id="RHEA:20824"/>
        <dbReference type="ChEBI" id="CHEBI:15378"/>
        <dbReference type="ChEBI" id="CHEBI:16335"/>
        <dbReference type="ChEBI" id="CHEBI:30616"/>
        <dbReference type="ChEBI" id="CHEBI:456215"/>
        <dbReference type="ChEBI" id="CHEBI:456216"/>
        <dbReference type="EC" id="2.7.1.20"/>
    </reaction>
</comment>
<keyword evidence="8 9" id="KW-0067">ATP-binding</keyword>
<keyword evidence="4 9" id="KW-0808">Transferase</keyword>
<evidence type="ECO:0000259" key="10">
    <source>
        <dbReference type="Pfam" id="PF00294"/>
    </source>
</evidence>
<dbReference type="InterPro" id="IPR001805">
    <property type="entry name" value="Adenokinase"/>
</dbReference>
<dbReference type="Pfam" id="PF00294">
    <property type="entry name" value="PfkB"/>
    <property type="match status" value="1"/>
</dbReference>
<protein>
    <recommendedName>
        <fullName evidence="3 9">Adenosine kinase</fullName>
        <shortName evidence="9">AK</shortName>
        <ecNumber evidence="3 9">2.7.1.20</ecNumber>
    </recommendedName>
    <alternativeName>
        <fullName evidence="9">Adenosine 5'-phosphotransferase</fullName>
    </alternativeName>
</protein>
<evidence type="ECO:0000256" key="4">
    <source>
        <dbReference type="ARBA" id="ARBA00022679"/>
    </source>
</evidence>
<dbReference type="GO" id="GO:0004001">
    <property type="term" value="F:adenosine kinase activity"/>
    <property type="evidence" value="ECO:0007669"/>
    <property type="project" value="UniProtKB-UniRule"/>
</dbReference>
<sequence>MEKLRENKFIPVLAAFGNPLLDIYAKINSTDILEKYGLDMDGAREIPNNELSRALYQEVCDGHEVYLNAGGSAQNTARIFQWLVGPQHCCVYFGSIGCDEEGTLVETLLRRSGVHTRYTSHRNLPTGRCLALVHGEHRSLVANIGAARIYGPHHLNTQDNLKVLSQVKIIYIEGFFIANNFLTAKELIHFCQAKSIILAFNLSSPYICKENPSQVEELCFIDSHRNFHVAIAMARRPIFGERTRGGLRGKLWFLEYLPQCSWPGGEEGADEEAGEAGMVRRERPGEGGGVLEPASEGGLLLAARCRWLGLGPGPELSDGVGGSPLLQAMEQ</sequence>
<dbReference type="EC" id="2.7.1.20" evidence="3 9"/>
<dbReference type="AlphaFoldDB" id="A0A7R9PRW0"/>
<dbReference type="GO" id="GO:0044209">
    <property type="term" value="P:AMP salvage"/>
    <property type="evidence" value="ECO:0007669"/>
    <property type="project" value="UniProtKB-UniRule"/>
</dbReference>
<keyword evidence="9" id="KW-0539">Nucleus</keyword>
<evidence type="ECO:0000256" key="5">
    <source>
        <dbReference type="ARBA" id="ARBA00022726"/>
    </source>
</evidence>
<dbReference type="GO" id="GO:0006166">
    <property type="term" value="P:purine ribonucleoside salvage"/>
    <property type="evidence" value="ECO:0007669"/>
    <property type="project" value="UniProtKB-KW"/>
</dbReference>
<dbReference type="PRINTS" id="PR00989">
    <property type="entry name" value="ADENOKINASE"/>
</dbReference>
<dbReference type="GO" id="GO:0005634">
    <property type="term" value="C:nucleus"/>
    <property type="evidence" value="ECO:0007669"/>
    <property type="project" value="UniProtKB-SubCell"/>
</dbReference>
<dbReference type="SUPFAM" id="SSF53613">
    <property type="entry name" value="Ribokinase-like"/>
    <property type="match status" value="1"/>
</dbReference>
<reference evidence="11" key="1">
    <citation type="submission" date="2020-11" db="EMBL/GenBank/DDBJ databases">
        <authorList>
            <person name="Tran Van P."/>
        </authorList>
    </citation>
    <scope>NUCLEOTIDE SEQUENCE</scope>
</reference>
<keyword evidence="5 9" id="KW-0660">Purine salvage</keyword>
<keyword evidence="9" id="KW-0460">Magnesium</keyword>
<keyword evidence="7 9" id="KW-0418">Kinase</keyword>
<name>A0A7R9PRW0_TIMGE</name>
<evidence type="ECO:0000256" key="3">
    <source>
        <dbReference type="ARBA" id="ARBA00012119"/>
    </source>
</evidence>